<feature type="transmembrane region" description="Helical" evidence="5">
    <location>
        <begin position="144"/>
        <end position="165"/>
    </location>
</feature>
<evidence type="ECO:0000256" key="4">
    <source>
        <dbReference type="ARBA" id="ARBA00023136"/>
    </source>
</evidence>
<evidence type="ECO:0000313" key="6">
    <source>
        <dbReference type="EMBL" id="ATP59438.1"/>
    </source>
</evidence>
<keyword evidence="3 5" id="KW-1133">Transmembrane helix</keyword>
<dbReference type="NCBIfam" id="NF045951">
    <property type="entry name" value="MAG0110_fam"/>
    <property type="match status" value="1"/>
</dbReference>
<keyword evidence="7" id="KW-1185">Reference proteome</keyword>
<dbReference type="EMBL" id="CP024161">
    <property type="protein sequence ID" value="ATP59438.1"/>
    <property type="molecule type" value="Genomic_DNA"/>
</dbReference>
<dbReference type="RefSeq" id="WP_099451755.1">
    <property type="nucleotide sequence ID" value="NZ_CP024161.1"/>
</dbReference>
<keyword evidence="2 5" id="KW-0812">Transmembrane</keyword>
<dbReference type="Proteomes" id="UP000224629">
    <property type="component" value="Chromosome"/>
</dbReference>
<evidence type="ECO:0008006" key="8">
    <source>
        <dbReference type="Google" id="ProtNLM"/>
    </source>
</evidence>
<evidence type="ECO:0000256" key="1">
    <source>
        <dbReference type="ARBA" id="ARBA00004141"/>
    </source>
</evidence>
<evidence type="ECO:0000256" key="2">
    <source>
        <dbReference type="ARBA" id="ARBA00022692"/>
    </source>
</evidence>
<feature type="transmembrane region" description="Helical" evidence="5">
    <location>
        <begin position="107"/>
        <end position="132"/>
    </location>
</feature>
<feature type="transmembrane region" description="Helical" evidence="5">
    <location>
        <begin position="204"/>
        <end position="225"/>
    </location>
</feature>
<feature type="transmembrane region" description="Helical" evidence="5">
    <location>
        <begin position="61"/>
        <end position="86"/>
    </location>
</feature>
<feature type="transmembrane region" description="Helical" evidence="5">
    <location>
        <begin position="35"/>
        <end position="55"/>
    </location>
</feature>
<gene>
    <name evidence="6" type="ORF">CSW10_00460</name>
</gene>
<evidence type="ECO:0000313" key="7">
    <source>
        <dbReference type="Proteomes" id="UP000224629"/>
    </source>
</evidence>
<proteinExistence type="predicted"/>
<accession>A0ABM6PQI7</accession>
<dbReference type="Pfam" id="PF01027">
    <property type="entry name" value="Bax1-I"/>
    <property type="match status" value="1"/>
</dbReference>
<keyword evidence="4 5" id="KW-0472">Membrane</keyword>
<reference evidence="6" key="1">
    <citation type="submission" date="2017-10" db="EMBL/GenBank/DDBJ databases">
        <title>Genome-wide analysis of the first isolated strain mycoplasma dispar GS01.</title>
        <authorList>
            <person name="Hao H."/>
            <person name="Chen S."/>
            <person name="Zhao P."/>
            <person name="Chu Y."/>
            <person name="Liu Y."/>
        </authorList>
    </citation>
    <scope>NUCLEOTIDE SEQUENCE [LARGE SCALE GENOMIC DNA]</scope>
    <source>
        <strain evidence="6">GS01</strain>
    </source>
</reference>
<feature type="transmembrane region" description="Helical" evidence="5">
    <location>
        <begin position="245"/>
        <end position="269"/>
    </location>
</feature>
<sequence>MANNKITYNERDFNAYSRSTIYIQKQTNRLLSFSLLWLGVAILFIGLITFAILSIPQLFGVYFRIALSITSNAVTIIASVLLLIGINWGISHYISKRALAEKPATIFLFLLFLVFVIANSFLLPMFFTFQLLGESLGESLGKSHYIMIAIGGAGGLMTLIGVLGYFKVINFGKILPLLMIGFLIELALGIASYFIFSFSSVLEVLYSLTGITVTLGMIGYQFWLIRNQSSQILAFYDDEAEIKRVFIRIAIWNALTLYVSFIRLILFIIRLLNSRF</sequence>
<feature type="transmembrane region" description="Helical" evidence="5">
    <location>
        <begin position="177"/>
        <end position="198"/>
    </location>
</feature>
<protein>
    <recommendedName>
        <fullName evidence="8">Inhibitor of apoptosis-promoting Bax1</fullName>
    </recommendedName>
</protein>
<evidence type="ECO:0000256" key="3">
    <source>
        <dbReference type="ARBA" id="ARBA00022989"/>
    </source>
</evidence>
<evidence type="ECO:0000256" key="5">
    <source>
        <dbReference type="SAM" id="Phobius"/>
    </source>
</evidence>
<organism evidence="6 7">
    <name type="scientific">Mesomycoplasma dispar</name>
    <dbReference type="NCBI Taxonomy" id="86660"/>
    <lineage>
        <taxon>Bacteria</taxon>
        <taxon>Bacillati</taxon>
        <taxon>Mycoplasmatota</taxon>
        <taxon>Mycoplasmoidales</taxon>
        <taxon>Metamycoplasmataceae</taxon>
        <taxon>Mesomycoplasma</taxon>
    </lineage>
</organism>
<comment type="subcellular location">
    <subcellularLocation>
        <location evidence="1">Membrane</location>
        <topology evidence="1">Multi-pass membrane protein</topology>
    </subcellularLocation>
</comment>
<dbReference type="InterPro" id="IPR006214">
    <property type="entry name" value="Bax_inhibitor_1-related"/>
</dbReference>
<name>A0ABM6PQI7_9BACT</name>